<evidence type="ECO:0000256" key="10">
    <source>
        <dbReference type="ARBA" id="ARBA00023136"/>
    </source>
</evidence>
<feature type="transmembrane region" description="Helical" evidence="14">
    <location>
        <begin position="451"/>
        <end position="472"/>
    </location>
</feature>
<dbReference type="GO" id="GO:0015824">
    <property type="term" value="P:proline transport"/>
    <property type="evidence" value="ECO:0007669"/>
    <property type="project" value="UniProtKB-UniRule"/>
</dbReference>
<keyword evidence="7 14" id="KW-1133">Transmembrane helix</keyword>
<organism evidence="15 16">
    <name type="scientific">Halalkalibacter krulwichiae</name>
    <dbReference type="NCBI Taxonomy" id="199441"/>
    <lineage>
        <taxon>Bacteria</taxon>
        <taxon>Bacillati</taxon>
        <taxon>Bacillota</taxon>
        <taxon>Bacilli</taxon>
        <taxon>Bacillales</taxon>
        <taxon>Bacillaceae</taxon>
        <taxon>Halalkalibacter</taxon>
    </lineage>
</organism>
<evidence type="ECO:0000256" key="8">
    <source>
        <dbReference type="ARBA" id="ARBA00023053"/>
    </source>
</evidence>
<name>A0A1X9MMD6_9BACI</name>
<feature type="transmembrane region" description="Helical" evidence="14">
    <location>
        <begin position="190"/>
        <end position="208"/>
    </location>
</feature>
<gene>
    <name evidence="15" type="primary">putP_3</name>
    <name evidence="15" type="ORF">BkAM31D_21875</name>
</gene>
<evidence type="ECO:0000256" key="12">
    <source>
        <dbReference type="ARBA" id="ARBA00033708"/>
    </source>
</evidence>
<dbReference type="Proteomes" id="UP000193006">
    <property type="component" value="Chromosome"/>
</dbReference>
<feature type="transmembrane region" description="Helical" evidence="14">
    <location>
        <begin position="228"/>
        <end position="252"/>
    </location>
</feature>
<evidence type="ECO:0000256" key="7">
    <source>
        <dbReference type="ARBA" id="ARBA00022989"/>
    </source>
</evidence>
<dbReference type="PANTHER" id="PTHR48086:SF3">
    <property type="entry name" value="SODIUM_PROLINE SYMPORTER"/>
    <property type="match status" value="1"/>
</dbReference>
<sequence length="491" mass="52744">MSMNVIMVVVFLYFLMMIAIGIVFSRVKMDHSKFLLGGKTLPGWALGLSERATGASAWIMIGYTGFVFSTGLSAIWVSVGSAIGIITAWAFLAKRFIKVRDKYNALTIPGYLAGRFGKHSRLIQSLGGMLIIVFFMFYLGAQIAGAGKTFFTTFQIDLVTGMIICTIIVIAISFGGGFISVVWTDVIQGIMMLATLTIVPILALYQISTNDLSISVALTEAGPGFDSLTGGLTGFALGVLLFNNFAWLFGYLGGEPQLSARFMALKNERDAKIGLTTVVIWSVIVYFGTTIIGLSALTLYGAGSFSDPETILPFMIMELAPPWIAGLLLAGIIAAIVTTADSQLLVVVSSVSEDILHRGLGLNLSDKQLVNISRLTVIVGALVGLVVALTSNALVYVVTSWAWAGVACTLSAAIILAFFWNRYSSIGVISTILSGLIFTIIWISTPLDQIITARITTFFIAGFFGIVFSLLFPDINQDSNHTEKTQPTLNT</sequence>
<feature type="transmembrane region" description="Helical" evidence="14">
    <location>
        <begin position="426"/>
        <end position="445"/>
    </location>
</feature>
<keyword evidence="4 14" id="KW-1003">Cell membrane</keyword>
<dbReference type="NCBIfam" id="TIGR00813">
    <property type="entry name" value="sss"/>
    <property type="match status" value="1"/>
</dbReference>
<keyword evidence="11 14" id="KW-0739">Sodium transport</keyword>
<keyword evidence="16" id="KW-1185">Reference proteome</keyword>
<dbReference type="GO" id="GO:0005886">
    <property type="term" value="C:plasma membrane"/>
    <property type="evidence" value="ECO:0007669"/>
    <property type="project" value="UniProtKB-SubCell"/>
</dbReference>
<evidence type="ECO:0000256" key="1">
    <source>
        <dbReference type="ARBA" id="ARBA00004651"/>
    </source>
</evidence>
<keyword evidence="6 14" id="KW-0769">Symport</keyword>
<dbReference type="InterPro" id="IPR011851">
    <property type="entry name" value="Na/Pro_symporter"/>
</dbReference>
<evidence type="ECO:0000256" key="4">
    <source>
        <dbReference type="ARBA" id="ARBA00022475"/>
    </source>
</evidence>
<evidence type="ECO:0000256" key="13">
    <source>
        <dbReference type="RuleBase" id="RU362091"/>
    </source>
</evidence>
<dbReference type="GO" id="GO:0031402">
    <property type="term" value="F:sodium ion binding"/>
    <property type="evidence" value="ECO:0007669"/>
    <property type="project" value="UniProtKB-UniRule"/>
</dbReference>
<evidence type="ECO:0000256" key="5">
    <source>
        <dbReference type="ARBA" id="ARBA00022692"/>
    </source>
</evidence>
<keyword evidence="9 14" id="KW-0406">Ion transport</keyword>
<dbReference type="InterPro" id="IPR050277">
    <property type="entry name" value="Sodium:Solute_Symporter"/>
</dbReference>
<feature type="transmembrane region" description="Helical" evidence="14">
    <location>
        <begin position="6"/>
        <end position="27"/>
    </location>
</feature>
<evidence type="ECO:0000256" key="11">
    <source>
        <dbReference type="ARBA" id="ARBA00023201"/>
    </source>
</evidence>
<keyword evidence="14" id="KW-0029">Amino-acid transport</keyword>
<dbReference type="CDD" id="cd11475">
    <property type="entry name" value="SLC5sbd_PutP"/>
    <property type="match status" value="1"/>
</dbReference>
<dbReference type="EMBL" id="CP020814">
    <property type="protein sequence ID" value="ARK32292.1"/>
    <property type="molecule type" value="Genomic_DNA"/>
</dbReference>
<keyword evidence="8 14" id="KW-0915">Sodium</keyword>
<reference evidence="15 16" key="1">
    <citation type="submission" date="2017-04" db="EMBL/GenBank/DDBJ databases">
        <title>Bacillus krulwichiae AM31D Genome sequencing and assembly.</title>
        <authorList>
            <person name="Krulwich T.A."/>
            <person name="Anastor L."/>
            <person name="Ehrlich R."/>
            <person name="Ehrlich G.D."/>
            <person name="Janto B."/>
        </authorList>
    </citation>
    <scope>NUCLEOTIDE SEQUENCE [LARGE SCALE GENOMIC DNA]</scope>
    <source>
        <strain evidence="15 16">AM31D</strain>
    </source>
</reference>
<keyword evidence="10 14" id="KW-0472">Membrane</keyword>
<comment type="similarity">
    <text evidence="2 13">Belongs to the sodium:solute symporter (SSF) (TC 2.A.21) family.</text>
</comment>
<dbReference type="InterPro" id="IPR038377">
    <property type="entry name" value="Na/Glc_symporter_sf"/>
</dbReference>
<protein>
    <recommendedName>
        <fullName evidence="14">Sodium/proline symporter</fullName>
    </recommendedName>
    <alternativeName>
        <fullName evidence="14">Proline permease</fullName>
    </alternativeName>
</protein>
<proteinExistence type="inferred from homology"/>
<keyword evidence="5 14" id="KW-0812">Transmembrane</keyword>
<dbReference type="PANTHER" id="PTHR48086">
    <property type="entry name" value="SODIUM/PROLINE SYMPORTER-RELATED"/>
    <property type="match status" value="1"/>
</dbReference>
<dbReference type="PROSITE" id="PS50283">
    <property type="entry name" value="NA_SOLUT_SYMP_3"/>
    <property type="match status" value="1"/>
</dbReference>
<evidence type="ECO:0000256" key="3">
    <source>
        <dbReference type="ARBA" id="ARBA00022448"/>
    </source>
</evidence>
<accession>A0A1X9MMD6</accession>
<evidence type="ECO:0000256" key="6">
    <source>
        <dbReference type="ARBA" id="ARBA00022847"/>
    </source>
</evidence>
<dbReference type="KEGG" id="bkw:BkAM31D_21875"/>
<comment type="subcellular location">
    <subcellularLocation>
        <location evidence="1 14">Cell membrane</location>
        <topology evidence="1 14">Multi-pass membrane protein</topology>
    </subcellularLocation>
</comment>
<feature type="transmembrane region" description="Helical" evidence="14">
    <location>
        <begin position="74"/>
        <end position="92"/>
    </location>
</feature>
<feature type="transmembrane region" description="Helical" evidence="14">
    <location>
        <begin position="401"/>
        <end position="419"/>
    </location>
</feature>
<feature type="transmembrane region" description="Helical" evidence="14">
    <location>
        <begin position="323"/>
        <end position="348"/>
    </location>
</feature>
<comment type="catalytic activity">
    <reaction evidence="12">
        <text>L-proline(in) + Na(+)(in) = L-proline(out) + Na(+)(out)</text>
        <dbReference type="Rhea" id="RHEA:28967"/>
        <dbReference type="ChEBI" id="CHEBI:29101"/>
        <dbReference type="ChEBI" id="CHEBI:60039"/>
    </reaction>
</comment>
<dbReference type="AlphaFoldDB" id="A0A1X9MMD6"/>
<evidence type="ECO:0000313" key="15">
    <source>
        <dbReference type="EMBL" id="ARK32292.1"/>
    </source>
</evidence>
<dbReference type="Pfam" id="PF00474">
    <property type="entry name" value="SSF"/>
    <property type="match status" value="1"/>
</dbReference>
<feature type="transmembrane region" description="Helical" evidence="14">
    <location>
        <begin position="369"/>
        <end position="389"/>
    </location>
</feature>
<dbReference type="STRING" id="199441.BkAM31D_21875"/>
<dbReference type="InterPro" id="IPR001734">
    <property type="entry name" value="Na/solute_symporter"/>
</dbReference>
<feature type="transmembrane region" description="Helical" evidence="14">
    <location>
        <begin position="161"/>
        <end position="183"/>
    </location>
</feature>
<dbReference type="Gene3D" id="1.20.1730.10">
    <property type="entry name" value="Sodium/glucose cotransporter"/>
    <property type="match status" value="1"/>
</dbReference>
<evidence type="ECO:0000313" key="16">
    <source>
        <dbReference type="Proteomes" id="UP000193006"/>
    </source>
</evidence>
<keyword evidence="3 14" id="KW-0813">Transport</keyword>
<feature type="transmembrane region" description="Helical" evidence="14">
    <location>
        <begin position="273"/>
        <end position="303"/>
    </location>
</feature>
<evidence type="ECO:0000256" key="9">
    <source>
        <dbReference type="ARBA" id="ARBA00023065"/>
    </source>
</evidence>
<dbReference type="GO" id="GO:0005298">
    <property type="term" value="F:proline:sodium symporter activity"/>
    <property type="evidence" value="ECO:0007669"/>
    <property type="project" value="UniProtKB-UniRule"/>
</dbReference>
<comment type="function">
    <text evidence="14">Catalyzes the sodium-dependent uptake of extracellular L-proline.</text>
</comment>
<feature type="transmembrane region" description="Helical" evidence="14">
    <location>
        <begin position="122"/>
        <end position="141"/>
    </location>
</feature>
<evidence type="ECO:0000256" key="2">
    <source>
        <dbReference type="ARBA" id="ARBA00006434"/>
    </source>
</evidence>
<evidence type="ECO:0000256" key="14">
    <source>
        <dbReference type="RuleBase" id="RU366012"/>
    </source>
</evidence>